<dbReference type="InterPro" id="IPR041577">
    <property type="entry name" value="RT_RNaseH_2"/>
</dbReference>
<evidence type="ECO:0000313" key="2">
    <source>
        <dbReference type="EMBL" id="RDY11885.1"/>
    </source>
</evidence>
<dbReference type="Proteomes" id="UP000257109">
    <property type="component" value="Unassembled WGS sequence"/>
</dbReference>
<dbReference type="OrthoDB" id="912072at2759"/>
<dbReference type="AlphaFoldDB" id="A0A371IA64"/>
<dbReference type="SUPFAM" id="SSF56672">
    <property type="entry name" value="DNA/RNA polymerases"/>
    <property type="match status" value="1"/>
</dbReference>
<protein>
    <recommendedName>
        <fullName evidence="1">Reverse transcriptase/retrotransposon-derived protein RNase H-like domain-containing protein</fullName>
    </recommendedName>
</protein>
<organism evidence="2 3">
    <name type="scientific">Mucuna pruriens</name>
    <name type="common">Velvet bean</name>
    <name type="synonym">Dolichos pruriens</name>
    <dbReference type="NCBI Taxonomy" id="157652"/>
    <lineage>
        <taxon>Eukaryota</taxon>
        <taxon>Viridiplantae</taxon>
        <taxon>Streptophyta</taxon>
        <taxon>Embryophyta</taxon>
        <taxon>Tracheophyta</taxon>
        <taxon>Spermatophyta</taxon>
        <taxon>Magnoliopsida</taxon>
        <taxon>eudicotyledons</taxon>
        <taxon>Gunneridae</taxon>
        <taxon>Pentapetalae</taxon>
        <taxon>rosids</taxon>
        <taxon>fabids</taxon>
        <taxon>Fabales</taxon>
        <taxon>Fabaceae</taxon>
        <taxon>Papilionoideae</taxon>
        <taxon>50 kb inversion clade</taxon>
        <taxon>NPAAA clade</taxon>
        <taxon>indigoferoid/millettioid clade</taxon>
        <taxon>Phaseoleae</taxon>
        <taxon>Mucuna</taxon>
    </lineage>
</organism>
<evidence type="ECO:0000313" key="3">
    <source>
        <dbReference type="Proteomes" id="UP000257109"/>
    </source>
</evidence>
<evidence type="ECO:0000259" key="1">
    <source>
        <dbReference type="Pfam" id="PF17919"/>
    </source>
</evidence>
<dbReference type="PANTHER" id="PTHR48475:SF1">
    <property type="entry name" value="RNASE H TYPE-1 DOMAIN-CONTAINING PROTEIN"/>
    <property type="match status" value="1"/>
</dbReference>
<gene>
    <name evidence="2" type="ORF">CR513_03400</name>
</gene>
<dbReference type="PANTHER" id="PTHR48475">
    <property type="entry name" value="RIBONUCLEASE H"/>
    <property type="match status" value="1"/>
</dbReference>
<sequence>MPTSKMEKEVRGFLGRLNDITEWNKECQEGFEKIKKYLRKPPTLVPLVLGRTLIMCLTVLEESMGYVLEQHDDSGRKK</sequence>
<keyword evidence="3" id="KW-1185">Reference proteome</keyword>
<accession>A0A371IA64</accession>
<reference evidence="2" key="1">
    <citation type="submission" date="2018-05" db="EMBL/GenBank/DDBJ databases">
        <title>Draft genome of Mucuna pruriens seed.</title>
        <authorList>
            <person name="Nnadi N.E."/>
            <person name="Vos R."/>
            <person name="Hasami M.H."/>
            <person name="Devisetty U.K."/>
            <person name="Aguiy J.C."/>
        </authorList>
    </citation>
    <scope>NUCLEOTIDE SEQUENCE [LARGE SCALE GENOMIC DNA]</scope>
    <source>
        <strain evidence="2">JCA_2017</strain>
    </source>
</reference>
<feature type="domain" description="Reverse transcriptase/retrotransposon-derived protein RNase H-like" evidence="1">
    <location>
        <begin position="23"/>
        <end position="76"/>
    </location>
</feature>
<feature type="non-terminal residue" evidence="2">
    <location>
        <position position="1"/>
    </location>
</feature>
<comment type="caution">
    <text evidence="2">The sequence shown here is derived from an EMBL/GenBank/DDBJ whole genome shotgun (WGS) entry which is preliminary data.</text>
</comment>
<dbReference type="InterPro" id="IPR043502">
    <property type="entry name" value="DNA/RNA_pol_sf"/>
</dbReference>
<name>A0A371IA64_MUCPR</name>
<dbReference type="Pfam" id="PF17919">
    <property type="entry name" value="RT_RNaseH_2"/>
    <property type="match status" value="1"/>
</dbReference>
<dbReference type="EMBL" id="QJKJ01000562">
    <property type="protein sequence ID" value="RDY11885.1"/>
    <property type="molecule type" value="Genomic_DNA"/>
</dbReference>
<proteinExistence type="predicted"/>